<dbReference type="SUPFAM" id="SSF47413">
    <property type="entry name" value="lambda repressor-like DNA-binding domains"/>
    <property type="match status" value="1"/>
</dbReference>
<dbReference type="Proteomes" id="UP000228758">
    <property type="component" value="Unassembled WGS sequence"/>
</dbReference>
<dbReference type="Gene3D" id="3.40.50.2300">
    <property type="match status" value="2"/>
</dbReference>
<dbReference type="PROSITE" id="PS00356">
    <property type="entry name" value="HTH_LACI_1"/>
    <property type="match status" value="1"/>
</dbReference>
<keyword evidence="1" id="KW-0805">Transcription regulation</keyword>
<dbReference type="CDD" id="cd06267">
    <property type="entry name" value="PBP1_LacI_sugar_binding-like"/>
    <property type="match status" value="1"/>
</dbReference>
<dbReference type="GO" id="GO:0003700">
    <property type="term" value="F:DNA-binding transcription factor activity"/>
    <property type="evidence" value="ECO:0007669"/>
    <property type="project" value="TreeGrafter"/>
</dbReference>
<evidence type="ECO:0000256" key="3">
    <source>
        <dbReference type="ARBA" id="ARBA00023163"/>
    </source>
</evidence>
<keyword evidence="3" id="KW-0804">Transcription</keyword>
<dbReference type="PANTHER" id="PTHR30146">
    <property type="entry name" value="LACI-RELATED TRANSCRIPTIONAL REPRESSOR"/>
    <property type="match status" value="1"/>
</dbReference>
<dbReference type="Pfam" id="PF00356">
    <property type="entry name" value="LacI"/>
    <property type="match status" value="1"/>
</dbReference>
<name>A0A2M9CLS1_9MICO</name>
<dbReference type="InterPro" id="IPR000843">
    <property type="entry name" value="HTH_LacI"/>
</dbReference>
<evidence type="ECO:0000313" key="5">
    <source>
        <dbReference type="EMBL" id="PJJ72839.1"/>
    </source>
</evidence>
<comment type="caution">
    <text evidence="5">The sequence shown here is derived from an EMBL/GenBank/DDBJ whole genome shotgun (WGS) entry which is preliminary data.</text>
</comment>
<keyword evidence="2 5" id="KW-0238">DNA-binding</keyword>
<dbReference type="AlphaFoldDB" id="A0A2M9CLS1"/>
<dbReference type="PANTHER" id="PTHR30146:SF109">
    <property type="entry name" value="HTH-TYPE TRANSCRIPTIONAL REGULATOR GALS"/>
    <property type="match status" value="1"/>
</dbReference>
<keyword evidence="6" id="KW-1185">Reference proteome</keyword>
<dbReference type="RefSeq" id="WP_425430411.1">
    <property type="nucleotide sequence ID" value="NZ_PGFF01000001.1"/>
</dbReference>
<dbReference type="EMBL" id="PGFF01000001">
    <property type="protein sequence ID" value="PJJ72839.1"/>
    <property type="molecule type" value="Genomic_DNA"/>
</dbReference>
<dbReference type="GO" id="GO:0000976">
    <property type="term" value="F:transcription cis-regulatory region binding"/>
    <property type="evidence" value="ECO:0007669"/>
    <property type="project" value="TreeGrafter"/>
</dbReference>
<dbReference type="InterPro" id="IPR010982">
    <property type="entry name" value="Lambda_DNA-bd_dom_sf"/>
</dbReference>
<organism evidence="5 6">
    <name type="scientific">Diaminobutyricimonas aerilata</name>
    <dbReference type="NCBI Taxonomy" id="1162967"/>
    <lineage>
        <taxon>Bacteria</taxon>
        <taxon>Bacillati</taxon>
        <taxon>Actinomycetota</taxon>
        <taxon>Actinomycetes</taxon>
        <taxon>Micrococcales</taxon>
        <taxon>Microbacteriaceae</taxon>
        <taxon>Diaminobutyricimonas</taxon>
    </lineage>
</organism>
<accession>A0A2M9CLS1</accession>
<feature type="domain" description="HTH lacI-type" evidence="4">
    <location>
        <begin position="11"/>
        <end position="65"/>
    </location>
</feature>
<dbReference type="CDD" id="cd01392">
    <property type="entry name" value="HTH_LacI"/>
    <property type="match status" value="1"/>
</dbReference>
<gene>
    <name evidence="5" type="ORF">CLV46_2416</name>
</gene>
<evidence type="ECO:0000313" key="6">
    <source>
        <dbReference type="Proteomes" id="UP000228758"/>
    </source>
</evidence>
<dbReference type="Gene3D" id="1.10.260.40">
    <property type="entry name" value="lambda repressor-like DNA-binding domains"/>
    <property type="match status" value="1"/>
</dbReference>
<dbReference type="SUPFAM" id="SSF53822">
    <property type="entry name" value="Periplasmic binding protein-like I"/>
    <property type="match status" value="1"/>
</dbReference>
<dbReference type="InterPro" id="IPR028082">
    <property type="entry name" value="Peripla_BP_I"/>
</dbReference>
<protein>
    <submittedName>
        <fullName evidence="5">DNA-binding LacI/PurR family transcriptional regulator</fullName>
    </submittedName>
</protein>
<dbReference type="SMART" id="SM00354">
    <property type="entry name" value="HTH_LACI"/>
    <property type="match status" value="1"/>
</dbReference>
<sequence>MSAPTDRAVRATVKDVALRAGVSPKTVSNVLNGVVFVRPDTRERVEAAMLELDYVPNLSARGLRNGRSGIVALALPALDTAYSSEMSHAFVEVAHERGMAVLFEETGAEPQREWELISRARAHLIDGVVLNPVRLDESAVGHGADLPPVVLIGEVEQHRTDQVWVDSVDAARKMTQHLLDQGCRRIAVVGTVGGGFDSSTARQRTAGYRAALETAGVPHDPRLEVGCQDWTTANAARAFGALLDSGVEVDACFCFTDSMALGALHALWSRGIRVPDDMLVAGFDDVDAARFAVPPLTTVAFDKREFATAALSLLAERFLDRDREPRLISIPHRVVVRESTTR</sequence>
<evidence type="ECO:0000259" key="4">
    <source>
        <dbReference type="PROSITE" id="PS50932"/>
    </source>
</evidence>
<dbReference type="InterPro" id="IPR046335">
    <property type="entry name" value="LacI/GalR-like_sensor"/>
</dbReference>
<dbReference type="PROSITE" id="PS50932">
    <property type="entry name" value="HTH_LACI_2"/>
    <property type="match status" value="1"/>
</dbReference>
<evidence type="ECO:0000256" key="1">
    <source>
        <dbReference type="ARBA" id="ARBA00023015"/>
    </source>
</evidence>
<dbReference type="Pfam" id="PF13377">
    <property type="entry name" value="Peripla_BP_3"/>
    <property type="match status" value="1"/>
</dbReference>
<evidence type="ECO:0000256" key="2">
    <source>
        <dbReference type="ARBA" id="ARBA00023125"/>
    </source>
</evidence>
<proteinExistence type="predicted"/>
<reference evidence="5 6" key="1">
    <citation type="submission" date="2017-11" db="EMBL/GenBank/DDBJ databases">
        <title>Genomic Encyclopedia of Archaeal and Bacterial Type Strains, Phase II (KMG-II): From Individual Species to Whole Genera.</title>
        <authorList>
            <person name="Goeker M."/>
        </authorList>
    </citation>
    <scope>NUCLEOTIDE SEQUENCE [LARGE SCALE GENOMIC DNA]</scope>
    <source>
        <strain evidence="5 6">DSM 27393</strain>
    </source>
</reference>